<sequence>MKSLLLTIFTCLILGPVFGQMQNPEINWITMNELEQAQKKAPKKVLIDVYTSWCGPCKMMLKNTFHNPEVVDYVNDNFHAVKFNAEGNQVVNFKGYEFANPGYDPNRRGRNATHDLALAIAPSQGRIAYPTIVYMDEDLSIIFPVQGYMQPQQIMPLLSYVSSDAYKSQSYEEYKSAE</sequence>
<accession>A0A5C6VAR7</accession>
<reference evidence="3 4" key="1">
    <citation type="submission" date="2019-08" db="EMBL/GenBank/DDBJ databases">
        <title>Genome of Luteibaculum oceani JCM 18817.</title>
        <authorList>
            <person name="Bowman J.P."/>
        </authorList>
    </citation>
    <scope>NUCLEOTIDE SEQUENCE [LARGE SCALE GENOMIC DNA]</scope>
    <source>
        <strain evidence="3 4">JCM 18817</strain>
    </source>
</reference>
<proteinExistence type="predicted"/>
<dbReference type="Pfam" id="PF13098">
    <property type="entry name" value="Thioredoxin_2"/>
    <property type="match status" value="1"/>
</dbReference>
<dbReference type="EMBL" id="VORB01000004">
    <property type="protein sequence ID" value="TXC81456.1"/>
    <property type="molecule type" value="Genomic_DNA"/>
</dbReference>
<dbReference type="InterPro" id="IPR012336">
    <property type="entry name" value="Thioredoxin-like_fold"/>
</dbReference>
<evidence type="ECO:0000313" key="3">
    <source>
        <dbReference type="EMBL" id="TXC81456.1"/>
    </source>
</evidence>
<comment type="caution">
    <text evidence="3">The sequence shown here is derived from an EMBL/GenBank/DDBJ whole genome shotgun (WGS) entry which is preliminary data.</text>
</comment>
<evidence type="ECO:0000259" key="2">
    <source>
        <dbReference type="Pfam" id="PF13098"/>
    </source>
</evidence>
<name>A0A5C6VAR7_9FLAO</name>
<protein>
    <submittedName>
        <fullName evidence="3">DUF255 domain-containing protein</fullName>
    </submittedName>
</protein>
<dbReference type="RefSeq" id="WP_147014185.1">
    <property type="nucleotide sequence ID" value="NZ_VORB01000004.1"/>
</dbReference>
<organism evidence="3 4">
    <name type="scientific">Luteibaculum oceani</name>
    <dbReference type="NCBI Taxonomy" id="1294296"/>
    <lineage>
        <taxon>Bacteria</taxon>
        <taxon>Pseudomonadati</taxon>
        <taxon>Bacteroidota</taxon>
        <taxon>Flavobacteriia</taxon>
        <taxon>Flavobacteriales</taxon>
        <taxon>Luteibaculaceae</taxon>
        <taxon>Luteibaculum</taxon>
    </lineage>
</organism>
<evidence type="ECO:0000256" key="1">
    <source>
        <dbReference type="ARBA" id="ARBA00023284"/>
    </source>
</evidence>
<dbReference type="Proteomes" id="UP000321168">
    <property type="component" value="Unassembled WGS sequence"/>
</dbReference>
<keyword evidence="4" id="KW-1185">Reference proteome</keyword>
<dbReference type="Gene3D" id="3.40.30.10">
    <property type="entry name" value="Glutaredoxin"/>
    <property type="match status" value="1"/>
</dbReference>
<feature type="domain" description="Thioredoxin-like fold" evidence="2">
    <location>
        <begin position="39"/>
        <end position="157"/>
    </location>
</feature>
<keyword evidence="1" id="KW-0676">Redox-active center</keyword>
<evidence type="ECO:0000313" key="4">
    <source>
        <dbReference type="Proteomes" id="UP000321168"/>
    </source>
</evidence>
<dbReference type="OrthoDB" id="9811036at2"/>
<dbReference type="InterPro" id="IPR036249">
    <property type="entry name" value="Thioredoxin-like_sf"/>
</dbReference>
<dbReference type="AlphaFoldDB" id="A0A5C6VAR7"/>
<dbReference type="InterPro" id="IPR017937">
    <property type="entry name" value="Thioredoxin_CS"/>
</dbReference>
<dbReference type="SUPFAM" id="SSF52833">
    <property type="entry name" value="Thioredoxin-like"/>
    <property type="match status" value="1"/>
</dbReference>
<dbReference type="PROSITE" id="PS00194">
    <property type="entry name" value="THIOREDOXIN_1"/>
    <property type="match status" value="1"/>
</dbReference>
<gene>
    <name evidence="3" type="ORF">FRX97_05475</name>
</gene>